<organism evidence="1">
    <name type="scientific">Rhizophagus irregularis (strain DAOM 181602 / DAOM 197198 / MUCL 43194)</name>
    <name type="common">Arbuscular mycorrhizal fungus</name>
    <name type="synonym">Glomus intraradices</name>
    <dbReference type="NCBI Taxonomy" id="747089"/>
    <lineage>
        <taxon>Eukaryota</taxon>
        <taxon>Fungi</taxon>
        <taxon>Fungi incertae sedis</taxon>
        <taxon>Mucoromycota</taxon>
        <taxon>Glomeromycotina</taxon>
        <taxon>Glomeromycetes</taxon>
        <taxon>Glomerales</taxon>
        <taxon>Glomeraceae</taxon>
        <taxon>Rhizophagus</taxon>
    </lineage>
</organism>
<accession>U9TUX4</accession>
<gene>
    <name evidence="1" type="ORF">GLOINDRAFT_29791</name>
</gene>
<dbReference type="EMBL" id="KI287417">
    <property type="protein sequence ID" value="ESA10128.1"/>
    <property type="molecule type" value="Genomic_DNA"/>
</dbReference>
<protein>
    <submittedName>
        <fullName evidence="1">Uncharacterized protein</fullName>
    </submittedName>
</protein>
<proteinExistence type="predicted"/>
<evidence type="ECO:0000313" key="1">
    <source>
        <dbReference type="EMBL" id="ESA10128.1"/>
    </source>
</evidence>
<name>U9TUX4_RHIID</name>
<sequence>MLKLGKREPLCSRNFVCTVLVGETTIEDWKTLTTLADSPKQTILRCHIYSTSKDRCRDAPKADSNTEKDLEAHLLLARGARFILRANLWTDAGSQGPQSLPNAVLIEFDNYTGPAITTLEGKKLVPMRQTWPAKSTTCSRPQLLICLAWASNSS</sequence>
<reference evidence="1" key="1">
    <citation type="submission" date="2013-07" db="EMBL/GenBank/DDBJ databases">
        <title>The genome of an arbuscular mycorrhizal fungus provides insights into the evolution of the oldest plant symbiosis.</title>
        <authorList>
            <consortium name="DOE Joint Genome Institute"/>
            <person name="Tisserant E."/>
            <person name="Malbreil M."/>
            <person name="Kuo A."/>
            <person name="Kohler A."/>
            <person name="Symeonidi A."/>
            <person name="Balestrini R."/>
            <person name="Charron P."/>
            <person name="Duensing N."/>
            <person name="Frei-dit-Frey N."/>
            <person name="Gianinazzi-Pearson V."/>
            <person name="Gilbert B."/>
            <person name="Handa Y."/>
            <person name="Hijri M."/>
            <person name="Kaul R."/>
            <person name="Kawaguchi M."/>
            <person name="Krajinski F."/>
            <person name="Lammers P."/>
            <person name="Lapierre D."/>
            <person name="Masclaux F.G."/>
            <person name="Murat C."/>
            <person name="Morin E."/>
            <person name="Ndikumana S."/>
            <person name="Pagni M."/>
            <person name="Petitpierre D."/>
            <person name="Requena N."/>
            <person name="Rosikiewicz P."/>
            <person name="Riley R."/>
            <person name="Saito K."/>
            <person name="San Clemente H."/>
            <person name="Shapiro H."/>
            <person name="van Tuinen D."/>
            <person name="Becard G."/>
            <person name="Bonfante P."/>
            <person name="Paszkowski U."/>
            <person name="Shachar-Hill Y."/>
            <person name="Young J.P."/>
            <person name="Sanders I.R."/>
            <person name="Henrissat B."/>
            <person name="Rensing S.A."/>
            <person name="Grigoriev I.V."/>
            <person name="Corradi N."/>
            <person name="Roux C."/>
            <person name="Martin F."/>
        </authorList>
    </citation>
    <scope>NUCLEOTIDE SEQUENCE</scope>
    <source>
        <strain evidence="1">DAOM 197198</strain>
    </source>
</reference>
<dbReference type="HOGENOM" id="CLU_1705188_0_0_1"/>
<dbReference type="AlphaFoldDB" id="U9TUX4"/>